<comment type="caution">
    <text evidence="3">The sequence shown here is derived from an EMBL/GenBank/DDBJ whole genome shotgun (WGS) entry which is preliminary data.</text>
</comment>
<feature type="compositionally biased region" description="Basic and acidic residues" evidence="1">
    <location>
        <begin position="105"/>
        <end position="124"/>
    </location>
</feature>
<feature type="compositionally biased region" description="Basic and acidic residues" evidence="1">
    <location>
        <begin position="54"/>
        <end position="63"/>
    </location>
</feature>
<dbReference type="Proteomes" id="UP001519460">
    <property type="component" value="Unassembled WGS sequence"/>
</dbReference>
<feature type="region of interest" description="Disordered" evidence="1">
    <location>
        <begin position="51"/>
        <end position="124"/>
    </location>
</feature>
<evidence type="ECO:0000313" key="4">
    <source>
        <dbReference type="Proteomes" id="UP001519460"/>
    </source>
</evidence>
<sequence>YGHPASKEPTSTQQLSSAVKIGIGASAVVTSLAVFLAVLKRRTIAQFLRQAPPAERETRRGEARQPLSGIPVGVGVAEVGPEGTGENRPVTTPYEESVVGRRGKHELALLRDRSDDRDDENMEPKTIHESAEPYLAYSDLQTTNVYSINPV</sequence>
<reference evidence="3 4" key="1">
    <citation type="journal article" date="2023" name="Sci. Data">
        <title>Genome assembly of the Korean intertidal mud-creeper Batillaria attramentaria.</title>
        <authorList>
            <person name="Patra A.K."/>
            <person name="Ho P.T."/>
            <person name="Jun S."/>
            <person name="Lee S.J."/>
            <person name="Kim Y."/>
            <person name="Won Y.J."/>
        </authorList>
    </citation>
    <scope>NUCLEOTIDE SEQUENCE [LARGE SCALE GENOMIC DNA]</scope>
    <source>
        <strain evidence="3">Wonlab-2016</strain>
    </source>
</reference>
<feature type="non-terminal residue" evidence="3">
    <location>
        <position position="1"/>
    </location>
</feature>
<keyword evidence="2" id="KW-0812">Transmembrane</keyword>
<evidence type="ECO:0000313" key="3">
    <source>
        <dbReference type="EMBL" id="KAK7489137.1"/>
    </source>
</evidence>
<name>A0ABD0KPM9_9CAEN</name>
<accession>A0ABD0KPM9</accession>
<organism evidence="3 4">
    <name type="scientific">Batillaria attramentaria</name>
    <dbReference type="NCBI Taxonomy" id="370345"/>
    <lineage>
        <taxon>Eukaryota</taxon>
        <taxon>Metazoa</taxon>
        <taxon>Spiralia</taxon>
        <taxon>Lophotrochozoa</taxon>
        <taxon>Mollusca</taxon>
        <taxon>Gastropoda</taxon>
        <taxon>Caenogastropoda</taxon>
        <taxon>Sorbeoconcha</taxon>
        <taxon>Cerithioidea</taxon>
        <taxon>Batillariidae</taxon>
        <taxon>Batillaria</taxon>
    </lineage>
</organism>
<dbReference type="EMBL" id="JACVVK020000142">
    <property type="protein sequence ID" value="KAK7489137.1"/>
    <property type="molecule type" value="Genomic_DNA"/>
</dbReference>
<proteinExistence type="predicted"/>
<keyword evidence="2" id="KW-1133">Transmembrane helix</keyword>
<feature type="transmembrane region" description="Helical" evidence="2">
    <location>
        <begin position="18"/>
        <end position="39"/>
    </location>
</feature>
<keyword evidence="4" id="KW-1185">Reference proteome</keyword>
<keyword evidence="2" id="KW-0472">Membrane</keyword>
<protein>
    <submittedName>
        <fullName evidence="3">Uncharacterized protein</fullName>
    </submittedName>
</protein>
<evidence type="ECO:0000256" key="1">
    <source>
        <dbReference type="SAM" id="MobiDB-lite"/>
    </source>
</evidence>
<gene>
    <name evidence="3" type="ORF">BaRGS_00019651</name>
</gene>
<dbReference type="AlphaFoldDB" id="A0ABD0KPM9"/>
<evidence type="ECO:0000256" key="2">
    <source>
        <dbReference type="SAM" id="Phobius"/>
    </source>
</evidence>
<feature type="compositionally biased region" description="Low complexity" evidence="1">
    <location>
        <begin position="69"/>
        <end position="86"/>
    </location>
</feature>